<evidence type="ECO:0000256" key="6">
    <source>
        <dbReference type="SAM" id="Phobius"/>
    </source>
</evidence>
<comment type="caution">
    <text evidence="8">The sequence shown here is derived from an EMBL/GenBank/DDBJ whole genome shotgun (WGS) entry which is preliminary data.</text>
</comment>
<gene>
    <name evidence="8" type="ORF">A3Q56_01831</name>
</gene>
<feature type="transmembrane region" description="Helical" evidence="6">
    <location>
        <begin position="648"/>
        <end position="664"/>
    </location>
</feature>
<dbReference type="OrthoDB" id="515887at2759"/>
<feature type="transmembrane region" description="Helical" evidence="6">
    <location>
        <begin position="626"/>
        <end position="642"/>
    </location>
</feature>
<sequence length="791" mass="91345">MVNYASYICTTCLMSTYYFASNSANAALMPFLPLFYRAVGLNAFLMGLLYASYKTSTIFGTIFWPSLCRVYCSARSNILVSIMITLVLYMIMTTVPLKFDPIKTQFYPQCIQSENSISLHNLLKNFFHSNASIPFNNTTQKINVEKDLSDLLRDVEFSNLNDSVVNTEWQSYYDKFMNKLNTDQKNSIKNLNISQDDWKLMSDKDYTYLYNTLDDLDKQMQSKPLKRNRRNLFDIKRKEGNYKMKKQKKNNPRYNFFNIDEFIDEPNVHSYKGKKHKHAKKIAQNEIKNDQIITQPTTQPTTTTTTTTPMKIEKKTTIIMKTEIEKTKAMDTTLKLKIIKDAENLNENYLMGSVLSVFKKRLDKIHQKIYSSPKHSFVLMLVILILVGLLSPPHNRVVDNAWFEYLDTIEMSESFSNHKIWKLLGYAVVPFITVLIVIASSKCNVISFWYPTMNLSSTPQFETFPYFYINASERVSSKYLLHFYLYAGFMILSIPLVFLLNPMKRSYSELSSAPSKKTKMYKSNVYEHLPISDEDSHIIPPHTPILVNRGLRMCFGSMTAAVYTITFFIFEMIKSLEQLFLFWSLVDVGGNGLHFSLFISVASVSQILFSIILSRKFNTKILKRKIIFIVVLISMIQCVVYSFSFNPWYILIGATLSAFGRPLFKDTLEKLDEFVVINWQMDRSVDLVLRGLIAPFGYALGAMMFGYFYEKLGISILFQATTGVLGLWLIFLIVFEIINHKCSCTKKKSSKYKYTKLLNSSSKNDGVSINSDESEVCDDEWLESMKGIKNN</sequence>
<feature type="transmembrane region" description="Helical" evidence="6">
    <location>
        <begin position="553"/>
        <end position="573"/>
    </location>
</feature>
<feature type="transmembrane region" description="Helical" evidence="6">
    <location>
        <begin position="483"/>
        <end position="500"/>
    </location>
</feature>
<evidence type="ECO:0000256" key="3">
    <source>
        <dbReference type="ARBA" id="ARBA00022692"/>
    </source>
</evidence>
<dbReference type="GO" id="GO:0016020">
    <property type="term" value="C:membrane"/>
    <property type="evidence" value="ECO:0007669"/>
    <property type="project" value="UniProtKB-SubCell"/>
</dbReference>
<dbReference type="InterPro" id="IPR024989">
    <property type="entry name" value="MFS_assoc_dom"/>
</dbReference>
<dbReference type="InterPro" id="IPR036259">
    <property type="entry name" value="MFS_trans_sf"/>
</dbReference>
<name>A0A177B7X1_9BILA</name>
<dbReference type="Pfam" id="PF12832">
    <property type="entry name" value="MFS_1_like"/>
    <property type="match status" value="1"/>
</dbReference>
<evidence type="ECO:0000259" key="7">
    <source>
        <dbReference type="Pfam" id="PF12832"/>
    </source>
</evidence>
<evidence type="ECO:0000256" key="2">
    <source>
        <dbReference type="ARBA" id="ARBA00005241"/>
    </source>
</evidence>
<dbReference type="InterPro" id="IPR051717">
    <property type="entry name" value="MFS_MFSD6"/>
</dbReference>
<protein>
    <submittedName>
        <fullName evidence="8">Major facilitator superfamily domain-containing protein 6-like protein</fullName>
    </submittedName>
</protein>
<proteinExistence type="inferred from homology"/>
<feature type="transmembrane region" description="Helical" evidence="6">
    <location>
        <begin position="423"/>
        <end position="450"/>
    </location>
</feature>
<dbReference type="PANTHER" id="PTHR16172:SF41">
    <property type="entry name" value="MAJOR FACILITATOR SUPERFAMILY DOMAIN-CONTAINING PROTEIN 6-LIKE"/>
    <property type="match status" value="1"/>
</dbReference>
<accession>A0A177B7X1</accession>
<evidence type="ECO:0000256" key="5">
    <source>
        <dbReference type="ARBA" id="ARBA00023136"/>
    </source>
</evidence>
<dbReference type="CDD" id="cd17479">
    <property type="entry name" value="MFS_MFSD6L"/>
    <property type="match status" value="1"/>
</dbReference>
<organism evidence="8 9">
    <name type="scientific">Intoshia linei</name>
    <dbReference type="NCBI Taxonomy" id="1819745"/>
    <lineage>
        <taxon>Eukaryota</taxon>
        <taxon>Metazoa</taxon>
        <taxon>Spiralia</taxon>
        <taxon>Lophotrochozoa</taxon>
        <taxon>Mesozoa</taxon>
        <taxon>Orthonectida</taxon>
        <taxon>Rhopaluridae</taxon>
        <taxon>Intoshia</taxon>
    </lineage>
</organism>
<keyword evidence="9" id="KW-1185">Reference proteome</keyword>
<feature type="transmembrane region" description="Helical" evidence="6">
    <location>
        <begin position="687"/>
        <end position="708"/>
    </location>
</feature>
<dbReference type="Gene3D" id="1.20.1250.20">
    <property type="entry name" value="MFS general substrate transporter like domains"/>
    <property type="match status" value="1"/>
</dbReference>
<evidence type="ECO:0000313" key="8">
    <source>
        <dbReference type="EMBL" id="OAF70399.1"/>
    </source>
</evidence>
<keyword evidence="5 6" id="KW-0472">Membrane</keyword>
<evidence type="ECO:0000256" key="4">
    <source>
        <dbReference type="ARBA" id="ARBA00022989"/>
    </source>
</evidence>
<dbReference type="SUPFAM" id="SSF103473">
    <property type="entry name" value="MFS general substrate transporter"/>
    <property type="match status" value="1"/>
</dbReference>
<keyword evidence="3 6" id="KW-0812">Transmembrane</keyword>
<comment type="similarity">
    <text evidence="2">Belongs to the major facilitator superfamily. MFSD6 family.</text>
</comment>
<feature type="transmembrane region" description="Helical" evidence="6">
    <location>
        <begin position="375"/>
        <end position="392"/>
    </location>
</feature>
<feature type="transmembrane region" description="Helical" evidence="6">
    <location>
        <begin position="714"/>
        <end position="738"/>
    </location>
</feature>
<comment type="subcellular location">
    <subcellularLocation>
        <location evidence="1">Membrane</location>
        <topology evidence="1">Multi-pass membrane protein</topology>
    </subcellularLocation>
</comment>
<dbReference type="EMBL" id="LWCA01000153">
    <property type="protein sequence ID" value="OAF70399.1"/>
    <property type="molecule type" value="Genomic_DNA"/>
</dbReference>
<dbReference type="AlphaFoldDB" id="A0A177B7X1"/>
<reference evidence="8 9" key="1">
    <citation type="submission" date="2016-04" db="EMBL/GenBank/DDBJ databases">
        <title>The genome of Intoshia linei affirms orthonectids as highly simplified spiralians.</title>
        <authorList>
            <person name="Mikhailov K.V."/>
            <person name="Slusarev G.S."/>
            <person name="Nikitin M.A."/>
            <person name="Logacheva M.D."/>
            <person name="Penin A."/>
            <person name="Aleoshin V."/>
            <person name="Panchin Y.V."/>
        </authorList>
    </citation>
    <scope>NUCLEOTIDE SEQUENCE [LARGE SCALE GENOMIC DNA]</scope>
    <source>
        <strain evidence="8">Intl2013</strain>
        <tissue evidence="8">Whole animal</tissue>
    </source>
</reference>
<feature type="transmembrane region" description="Helical" evidence="6">
    <location>
        <begin position="593"/>
        <end position="614"/>
    </location>
</feature>
<dbReference type="Proteomes" id="UP000078046">
    <property type="component" value="Unassembled WGS sequence"/>
</dbReference>
<dbReference type="PANTHER" id="PTHR16172">
    <property type="entry name" value="MAJOR FACILITATOR SUPERFAMILY DOMAIN-CONTAINING PROTEIN 6-LIKE"/>
    <property type="match status" value="1"/>
</dbReference>
<evidence type="ECO:0000256" key="1">
    <source>
        <dbReference type="ARBA" id="ARBA00004141"/>
    </source>
</evidence>
<keyword evidence="4 6" id="KW-1133">Transmembrane helix</keyword>
<feature type="domain" description="Major facilitator superfamily associated" evidence="7">
    <location>
        <begin position="14"/>
        <end position="720"/>
    </location>
</feature>
<evidence type="ECO:0000313" key="9">
    <source>
        <dbReference type="Proteomes" id="UP000078046"/>
    </source>
</evidence>
<feature type="transmembrane region" description="Helical" evidence="6">
    <location>
        <begin position="74"/>
        <end position="92"/>
    </location>
</feature>